<dbReference type="EMBL" id="MT142842">
    <property type="protein sequence ID" value="QJA89373.1"/>
    <property type="molecule type" value="Genomic_DNA"/>
</dbReference>
<name>A0A6M3L4M3_9ZZZZ</name>
<protein>
    <recommendedName>
        <fullName evidence="2">Tail assembly chaperone</fullName>
    </recommendedName>
</protein>
<evidence type="ECO:0008006" key="2">
    <source>
        <dbReference type="Google" id="ProtNLM"/>
    </source>
</evidence>
<reference evidence="1" key="1">
    <citation type="submission" date="2020-03" db="EMBL/GenBank/DDBJ databases">
        <title>The deep terrestrial virosphere.</title>
        <authorList>
            <person name="Holmfeldt K."/>
            <person name="Nilsson E."/>
            <person name="Simone D."/>
            <person name="Lopez-Fernandez M."/>
            <person name="Wu X."/>
            <person name="de Brujin I."/>
            <person name="Lundin D."/>
            <person name="Andersson A."/>
            <person name="Bertilsson S."/>
            <person name="Dopson M."/>
        </authorList>
    </citation>
    <scope>NUCLEOTIDE SEQUENCE</scope>
    <source>
        <strain evidence="1">MM415B02561</strain>
    </source>
</reference>
<gene>
    <name evidence="1" type="ORF">MM415B02561_0002</name>
</gene>
<sequence length="107" mass="11662">MPATLIDPTKPIEIIVQQETNPTHVVFRPLTVGDKMSLGAVVDTKTPMRSDIDTLCALLINNLVSIEGIDGDLTVEKLQNIEDVSLFWEIAGAVIDHARVKKAAEVN</sequence>
<dbReference type="AlphaFoldDB" id="A0A6M3L4M3"/>
<proteinExistence type="predicted"/>
<accession>A0A6M3L4M3</accession>
<organism evidence="1">
    <name type="scientific">viral metagenome</name>
    <dbReference type="NCBI Taxonomy" id="1070528"/>
    <lineage>
        <taxon>unclassified sequences</taxon>
        <taxon>metagenomes</taxon>
        <taxon>organismal metagenomes</taxon>
    </lineage>
</organism>
<evidence type="ECO:0000313" key="1">
    <source>
        <dbReference type="EMBL" id="QJA89373.1"/>
    </source>
</evidence>